<comment type="catalytic activity">
    <reaction evidence="1">
        <text>S-ubiquitinyl-[E2 ubiquitin-conjugating enzyme]-L-cysteine + [acceptor protein]-L-lysine = [E2 ubiquitin-conjugating enzyme]-L-cysteine + N(6)-ubiquitinyl-[acceptor protein]-L-lysine.</text>
        <dbReference type="EC" id="2.3.2.26"/>
    </reaction>
</comment>
<keyword evidence="4 5" id="KW-0833">Ubl conjugation pathway</keyword>
<evidence type="ECO:0000259" key="7">
    <source>
        <dbReference type="PROSITE" id="PS50237"/>
    </source>
</evidence>
<dbReference type="EMBL" id="SNRW01021822">
    <property type="protein sequence ID" value="KAA6364312.1"/>
    <property type="molecule type" value="Genomic_DNA"/>
</dbReference>
<dbReference type="InterPro" id="IPR035983">
    <property type="entry name" value="Hect_E3_ubiquitin_ligase"/>
</dbReference>
<dbReference type="Gene3D" id="3.30.2160.10">
    <property type="entry name" value="Hect, E3 ligase catalytic domain"/>
    <property type="match status" value="1"/>
</dbReference>
<dbReference type="FunFam" id="3.30.2410.10:FF:000003">
    <property type="entry name" value="probable E3 ubiquitin-protein ligase HERC4 isoform X1"/>
    <property type="match status" value="1"/>
</dbReference>
<dbReference type="EC" id="2.3.2.26" evidence="2"/>
<evidence type="ECO:0000256" key="2">
    <source>
        <dbReference type="ARBA" id="ARBA00012485"/>
    </source>
</evidence>
<evidence type="ECO:0000256" key="5">
    <source>
        <dbReference type="PROSITE-ProRule" id="PRU00104"/>
    </source>
</evidence>
<comment type="caution">
    <text evidence="8">The sequence shown here is derived from an EMBL/GenBank/DDBJ whole genome shotgun (WGS) entry which is preliminary data.</text>
</comment>
<dbReference type="OrthoDB" id="5981550at2759"/>
<evidence type="ECO:0000256" key="6">
    <source>
        <dbReference type="SAM" id="MobiDB-lite"/>
    </source>
</evidence>
<feature type="domain" description="HECT" evidence="7">
    <location>
        <begin position="37"/>
        <end position="410"/>
    </location>
</feature>
<reference evidence="8 9" key="1">
    <citation type="submission" date="2019-03" db="EMBL/GenBank/DDBJ databases">
        <title>Single cell metagenomics reveals metabolic interactions within the superorganism composed of flagellate Streblomastix strix and complex community of Bacteroidetes bacteria on its surface.</title>
        <authorList>
            <person name="Treitli S.C."/>
            <person name="Kolisko M."/>
            <person name="Husnik F."/>
            <person name="Keeling P."/>
            <person name="Hampl V."/>
        </authorList>
    </citation>
    <scope>NUCLEOTIDE SEQUENCE [LARGE SCALE GENOMIC DNA]</scope>
    <source>
        <strain evidence="8">ST1C</strain>
    </source>
</reference>
<dbReference type="Proteomes" id="UP000324800">
    <property type="component" value="Unassembled WGS sequence"/>
</dbReference>
<dbReference type="Gene3D" id="3.30.2410.10">
    <property type="entry name" value="Hect, E3 ligase catalytic domain"/>
    <property type="match status" value="2"/>
</dbReference>
<dbReference type="PANTHER" id="PTHR45700:SF8">
    <property type="entry name" value="HECT-TYPE E3 UBIQUITIN TRANSFERASE"/>
    <property type="match status" value="1"/>
</dbReference>
<feature type="active site" description="Glycyl thioester intermediate" evidence="5">
    <location>
        <position position="378"/>
    </location>
</feature>
<proteinExistence type="predicted"/>
<sequence>MEKEKEKDSPQIKQQIQKQSQNIQQSYITKEDQQQILREYKLIGNVLGLAIYNSVLLDLHFPQALYKKLLNIQPNLKDLEEVKPEVALSLKKLLEADDAQLFDLTFSITKKSFGQIINIDLCANGSEIVVTNQNREQFVSLYIDWYFNKAIQPAFEQFKIGFNDTVGDLLHHIVSPSELQLLVIGQSALDFEELESTTQYDGGFDKKDPTIRKFWDILNNRNLQKEHRQMVREWEKDLQEQEAEEQKIKEQQKNKLNQNDKEQLKKDDIEKQEQNNSDLQQTTQSSSQPTTVQSLLDKSSSSSSSSSSSQPTPPVKLKHKVSKHAPLPPKLFTEEDKRRFLHFVTSSSRAPIGGLKEIRMIIQRNGPDSDMLPTAHTCFNILLLPGYKSRMKIRQKLLTAINNAEGFGLR</sequence>
<dbReference type="Pfam" id="PF00632">
    <property type="entry name" value="HECT"/>
    <property type="match status" value="2"/>
</dbReference>
<dbReference type="PANTHER" id="PTHR45700">
    <property type="entry name" value="UBIQUITIN-PROTEIN LIGASE E3C"/>
    <property type="match status" value="1"/>
</dbReference>
<dbReference type="AlphaFoldDB" id="A0A5J4U2U9"/>
<dbReference type="InterPro" id="IPR044611">
    <property type="entry name" value="E3A/B/C-like"/>
</dbReference>
<dbReference type="GO" id="GO:0061630">
    <property type="term" value="F:ubiquitin protein ligase activity"/>
    <property type="evidence" value="ECO:0007669"/>
    <property type="project" value="UniProtKB-EC"/>
</dbReference>
<protein>
    <recommendedName>
        <fullName evidence="2">HECT-type E3 ubiquitin transferase</fullName>
        <ecNumber evidence="2">2.3.2.26</ecNumber>
    </recommendedName>
</protein>
<accession>A0A5J4U2U9</accession>
<feature type="region of interest" description="Disordered" evidence="6">
    <location>
        <begin position="270"/>
        <end position="323"/>
    </location>
</feature>
<evidence type="ECO:0000256" key="3">
    <source>
        <dbReference type="ARBA" id="ARBA00022679"/>
    </source>
</evidence>
<dbReference type="GO" id="GO:0000209">
    <property type="term" value="P:protein polyubiquitination"/>
    <property type="evidence" value="ECO:0007669"/>
    <property type="project" value="InterPro"/>
</dbReference>
<name>A0A5J4U2U9_9EUKA</name>
<dbReference type="SMART" id="SM00119">
    <property type="entry name" value="HECTc"/>
    <property type="match status" value="1"/>
</dbReference>
<feature type="compositionally biased region" description="Low complexity" evidence="6">
    <location>
        <begin position="280"/>
        <end position="309"/>
    </location>
</feature>
<dbReference type="GO" id="GO:0016874">
    <property type="term" value="F:ligase activity"/>
    <property type="evidence" value="ECO:0007669"/>
    <property type="project" value="UniProtKB-KW"/>
</dbReference>
<evidence type="ECO:0000256" key="4">
    <source>
        <dbReference type="ARBA" id="ARBA00022786"/>
    </source>
</evidence>
<evidence type="ECO:0000313" key="8">
    <source>
        <dbReference type="EMBL" id="KAA6364312.1"/>
    </source>
</evidence>
<organism evidence="8 9">
    <name type="scientific">Streblomastix strix</name>
    <dbReference type="NCBI Taxonomy" id="222440"/>
    <lineage>
        <taxon>Eukaryota</taxon>
        <taxon>Metamonada</taxon>
        <taxon>Preaxostyla</taxon>
        <taxon>Oxymonadida</taxon>
        <taxon>Streblomastigidae</taxon>
        <taxon>Streblomastix</taxon>
    </lineage>
</organism>
<dbReference type="InterPro" id="IPR000569">
    <property type="entry name" value="HECT_dom"/>
</dbReference>
<dbReference type="SUPFAM" id="SSF56204">
    <property type="entry name" value="Hect, E3 ligase catalytic domain"/>
    <property type="match status" value="2"/>
</dbReference>
<keyword evidence="8" id="KW-0436">Ligase</keyword>
<gene>
    <name evidence="8" type="ORF">EZS28_040161</name>
</gene>
<keyword evidence="3" id="KW-0808">Transferase</keyword>
<evidence type="ECO:0000313" key="9">
    <source>
        <dbReference type="Proteomes" id="UP000324800"/>
    </source>
</evidence>
<evidence type="ECO:0000256" key="1">
    <source>
        <dbReference type="ARBA" id="ARBA00000885"/>
    </source>
</evidence>
<dbReference type="PROSITE" id="PS50237">
    <property type="entry name" value="HECT"/>
    <property type="match status" value="1"/>
</dbReference>